<comment type="caution">
    <text evidence="2">The sequence shown here is derived from an EMBL/GenBank/DDBJ whole genome shotgun (WGS) entry which is preliminary data.</text>
</comment>
<feature type="compositionally biased region" description="Basic and acidic residues" evidence="1">
    <location>
        <begin position="181"/>
        <end position="202"/>
    </location>
</feature>
<dbReference type="AlphaFoldDB" id="A0A8K0JQX5"/>
<feature type="compositionally biased region" description="Basic and acidic residues" evidence="1">
    <location>
        <begin position="83"/>
        <end position="113"/>
    </location>
</feature>
<feature type="region of interest" description="Disordered" evidence="1">
    <location>
        <begin position="1"/>
        <end position="30"/>
    </location>
</feature>
<feature type="compositionally biased region" description="Basic and acidic residues" evidence="1">
    <location>
        <begin position="694"/>
        <end position="712"/>
    </location>
</feature>
<protein>
    <submittedName>
        <fullName evidence="2">Uncharacterized protein</fullName>
    </submittedName>
</protein>
<feature type="compositionally biased region" description="Low complexity" evidence="1">
    <location>
        <begin position="244"/>
        <end position="264"/>
    </location>
</feature>
<sequence length="927" mass="103908">MSVSDEEDFRQSDENTYLDPDSPTITYLTPSSPAYQILLERGSRTNSEGRRLSRAQEMAMVERKGTRRVSGGLRVESGGLRKVRMDELDPSPDRAEKVGEQDKENVKYRDTPRPVRTRAVRAEMDSPVQTPCPAVQRMKKPSLQDLQDLSLEIDTTGQTGWNVSKSSLMPESPAPKSKTARRLDYNVDKEGPRRGGDGKVARSPESPATMTCFEQAGPDAADRTELTTPRRSIATTIVAKPKPETAATTPKATTNTGSTATNTPPAAPRKPPTHSNPQPQIHARRSSLSNLLESLKRTYNNTTSTLTATFVVVGHGSGVPERQVVRRFPSQVGQGERKTKIEQEEKVRSHKQEVDEGEDGGWGGKPYDPEMARKSWIGWEDDTEIRQDWREKQQQVEGDDGLDENENPREVLARIANDNALKIEAASEGREQGEGMNEDSSETVLGLSLGLAEPFQGGQSGWKTFDTDTVQDRSIGKHEEPHLQLLEDLTISDVPPPPKPVELPAVAPPRKPIDYRHIIHLAANALGEPRPEQIIHHPVLAKIVAVAQVDFNQAVMGIMMEATQGPLYQEHYTLHDLYSWYKVTFKRRKAEGDTLQALILALVQREESTLQAIQGKSTVLCAVPLGYCMVHPRHLHRQPNEELTREIENELMAGRDLATPEMEADDGLTEMSEILSGRSGPLTPPATPKRRFDKGKGRASEAEDDILQKDQLDPQETPPRPSSALPISNTQYSLFPRVIGMVSHKLHVTTELALFQPEVCRALALAGMTCEQFQDVMFKAQDLDQEEMSKPWQEREFEPEDGKWRAYRYHQALITIAPFGEAQYIQQLPEFQRAIIYLLMMCFEWPEDDPEGFVKRLSDEHHVVIDHTPYKPPTRSPKVNINQGHGAQPSMVTDKPQFVATEDWYEYTRTHELQIGPSTKIWQSSSA</sequence>
<dbReference type="Proteomes" id="UP000812966">
    <property type="component" value="Unassembled WGS sequence"/>
</dbReference>
<dbReference type="EMBL" id="JABELV010000008">
    <property type="protein sequence ID" value="KAG7571312.1"/>
    <property type="molecule type" value="Genomic_DNA"/>
</dbReference>
<name>A0A8K0JQX5_9TREE</name>
<evidence type="ECO:0000313" key="2">
    <source>
        <dbReference type="EMBL" id="KAG7571312.1"/>
    </source>
</evidence>
<feature type="compositionally biased region" description="Polar residues" evidence="1">
    <location>
        <begin position="157"/>
        <end position="169"/>
    </location>
</feature>
<feature type="region of interest" description="Disordered" evidence="1">
    <location>
        <begin position="329"/>
        <end position="368"/>
    </location>
</feature>
<feature type="compositionally biased region" description="Polar residues" evidence="1">
    <location>
        <begin position="226"/>
        <end position="235"/>
    </location>
</feature>
<reference evidence="2" key="1">
    <citation type="submission" date="2020-04" db="EMBL/GenBank/DDBJ databases">
        <title>Analysis of mating type loci in Filobasidium floriforme.</title>
        <authorList>
            <person name="Nowrousian M."/>
        </authorList>
    </citation>
    <scope>NUCLEOTIDE SEQUENCE</scope>
    <source>
        <strain evidence="2">CBS 6242</strain>
    </source>
</reference>
<feature type="region of interest" description="Disordered" evidence="1">
    <location>
        <begin position="157"/>
        <end position="282"/>
    </location>
</feature>
<gene>
    <name evidence="2" type="ORF">FFLO_00664</name>
</gene>
<feature type="region of interest" description="Disordered" evidence="1">
    <location>
        <begin position="673"/>
        <end position="727"/>
    </location>
</feature>
<accession>A0A8K0JQX5</accession>
<keyword evidence="3" id="KW-1185">Reference proteome</keyword>
<evidence type="ECO:0000256" key="1">
    <source>
        <dbReference type="SAM" id="MobiDB-lite"/>
    </source>
</evidence>
<organism evidence="2 3">
    <name type="scientific">Filobasidium floriforme</name>
    <dbReference type="NCBI Taxonomy" id="5210"/>
    <lineage>
        <taxon>Eukaryota</taxon>
        <taxon>Fungi</taxon>
        <taxon>Dikarya</taxon>
        <taxon>Basidiomycota</taxon>
        <taxon>Agaricomycotina</taxon>
        <taxon>Tremellomycetes</taxon>
        <taxon>Filobasidiales</taxon>
        <taxon>Filobasidiaceae</taxon>
        <taxon>Filobasidium</taxon>
    </lineage>
</organism>
<feature type="region of interest" description="Disordered" evidence="1">
    <location>
        <begin position="61"/>
        <end position="140"/>
    </location>
</feature>
<proteinExistence type="predicted"/>
<feature type="compositionally biased region" description="Basic and acidic residues" evidence="1">
    <location>
        <begin position="335"/>
        <end position="354"/>
    </location>
</feature>
<evidence type="ECO:0000313" key="3">
    <source>
        <dbReference type="Proteomes" id="UP000812966"/>
    </source>
</evidence>